<dbReference type="RefSeq" id="WP_091831579.1">
    <property type="nucleotide sequence ID" value="NZ_FNZK01000010.1"/>
</dbReference>
<reference evidence="1 2" key="1">
    <citation type="submission" date="2016-10" db="EMBL/GenBank/DDBJ databases">
        <authorList>
            <person name="de Groot N.N."/>
        </authorList>
    </citation>
    <scope>NUCLEOTIDE SEQUENCE [LARGE SCALE GENOMIC DNA]</scope>
    <source>
        <strain evidence="1 2">DSM 2179</strain>
    </source>
</reference>
<accession>A0A1H6ZRX1</accession>
<proteinExistence type="predicted"/>
<dbReference type="Proteomes" id="UP000199662">
    <property type="component" value="Unassembled WGS sequence"/>
</dbReference>
<name>A0A1H6ZRX1_9FIRM</name>
<keyword evidence="2" id="KW-1185">Reference proteome</keyword>
<dbReference type="InterPro" id="IPR007499">
    <property type="entry name" value="ERF_bacteria_virus"/>
</dbReference>
<organism evidence="1 2">
    <name type="scientific">Propionispira arboris</name>
    <dbReference type="NCBI Taxonomy" id="84035"/>
    <lineage>
        <taxon>Bacteria</taxon>
        <taxon>Bacillati</taxon>
        <taxon>Bacillota</taxon>
        <taxon>Negativicutes</taxon>
        <taxon>Selenomonadales</taxon>
        <taxon>Selenomonadaceae</taxon>
        <taxon>Propionispira</taxon>
    </lineage>
</organism>
<dbReference type="STRING" id="84035.SAMN05660742_11011"/>
<protein>
    <submittedName>
        <fullName evidence="1">ERF superfamily protein</fullName>
    </submittedName>
</protein>
<gene>
    <name evidence="1" type="ORF">SAMN05660742_11011</name>
</gene>
<dbReference type="Pfam" id="PF04404">
    <property type="entry name" value="ERF"/>
    <property type="match status" value="1"/>
</dbReference>
<dbReference type="AlphaFoldDB" id="A0A1H6ZRX1"/>
<evidence type="ECO:0000313" key="2">
    <source>
        <dbReference type="Proteomes" id="UP000199662"/>
    </source>
</evidence>
<evidence type="ECO:0000313" key="1">
    <source>
        <dbReference type="EMBL" id="SEJ54337.1"/>
    </source>
</evidence>
<sequence length="194" mass="21187">MQKIAKKLVQVMQECSYIQKTGTNDFHHYRYATSADVLEKINMALVKQKLCSVVLPEILQQADVTTAKGNIEHMATVKIDIMLIDAESGESVSFSGIGTGQDSGDKAVMKAQTAAIKYAYLLSMAISTGDDPEADTKTDQMTSIPVKDKQQIQSVQTICCECGIKLTTGVRNVSLNKYGRPLCMKCQKKLQGVA</sequence>
<dbReference type="EMBL" id="FNZK01000010">
    <property type="protein sequence ID" value="SEJ54337.1"/>
    <property type="molecule type" value="Genomic_DNA"/>
</dbReference>